<reference evidence="1" key="1">
    <citation type="submission" date="2014-11" db="EMBL/GenBank/DDBJ databases">
        <authorList>
            <person name="Amaro Gonzalez C."/>
        </authorList>
    </citation>
    <scope>NUCLEOTIDE SEQUENCE</scope>
</reference>
<evidence type="ECO:0000313" key="1">
    <source>
        <dbReference type="EMBL" id="JAH20671.1"/>
    </source>
</evidence>
<sequence length="35" mass="4122">MPIAFIQRTPFPLLKYNSPSLLTHIHHLKQETIHV</sequence>
<name>A0A0E9QUM6_ANGAN</name>
<proteinExistence type="predicted"/>
<reference evidence="1" key="2">
    <citation type="journal article" date="2015" name="Fish Shellfish Immunol.">
        <title>Early steps in the European eel (Anguilla anguilla)-Vibrio vulnificus interaction in the gills: Role of the RtxA13 toxin.</title>
        <authorList>
            <person name="Callol A."/>
            <person name="Pajuelo D."/>
            <person name="Ebbesson L."/>
            <person name="Teles M."/>
            <person name="MacKenzie S."/>
            <person name="Amaro C."/>
        </authorList>
    </citation>
    <scope>NUCLEOTIDE SEQUENCE</scope>
</reference>
<dbReference type="EMBL" id="GBXM01087906">
    <property type="protein sequence ID" value="JAH20671.1"/>
    <property type="molecule type" value="Transcribed_RNA"/>
</dbReference>
<accession>A0A0E9QUM6</accession>
<protein>
    <submittedName>
        <fullName evidence="1">Uncharacterized protein</fullName>
    </submittedName>
</protein>
<organism evidence="1">
    <name type="scientific">Anguilla anguilla</name>
    <name type="common">European freshwater eel</name>
    <name type="synonym">Muraena anguilla</name>
    <dbReference type="NCBI Taxonomy" id="7936"/>
    <lineage>
        <taxon>Eukaryota</taxon>
        <taxon>Metazoa</taxon>
        <taxon>Chordata</taxon>
        <taxon>Craniata</taxon>
        <taxon>Vertebrata</taxon>
        <taxon>Euteleostomi</taxon>
        <taxon>Actinopterygii</taxon>
        <taxon>Neopterygii</taxon>
        <taxon>Teleostei</taxon>
        <taxon>Anguilliformes</taxon>
        <taxon>Anguillidae</taxon>
        <taxon>Anguilla</taxon>
    </lineage>
</organism>
<dbReference type="AlphaFoldDB" id="A0A0E9QUM6"/>